<feature type="transmembrane region" description="Helical" evidence="2">
    <location>
        <begin position="97"/>
        <end position="116"/>
    </location>
</feature>
<gene>
    <name evidence="3" type="ORF">AC579_875</name>
</gene>
<evidence type="ECO:0000256" key="2">
    <source>
        <dbReference type="SAM" id="Phobius"/>
    </source>
</evidence>
<organism evidence="3 4">
    <name type="scientific">Pseudocercospora musae</name>
    <dbReference type="NCBI Taxonomy" id="113226"/>
    <lineage>
        <taxon>Eukaryota</taxon>
        <taxon>Fungi</taxon>
        <taxon>Dikarya</taxon>
        <taxon>Ascomycota</taxon>
        <taxon>Pezizomycotina</taxon>
        <taxon>Dothideomycetes</taxon>
        <taxon>Dothideomycetidae</taxon>
        <taxon>Mycosphaerellales</taxon>
        <taxon>Mycosphaerellaceae</taxon>
        <taxon>Pseudocercospora</taxon>
    </lineage>
</organism>
<sequence length="172" mass="18933">MRVYRRNERATILFGTAVTQNFTPPRNAVPSSAPPLSPSLHPSTLRTTPVSSIDIDIDTHQISLPGADWMCGTYCGLPVFAPAIPSNPPATPSFKKYNLFLGFTALVTAATAWSIWGQDMFPKEPDPTGEPESWTDTEMRRWLNGRNLMAGSTATREELLARVKANMRAARV</sequence>
<evidence type="ECO:0000313" key="4">
    <source>
        <dbReference type="Proteomes" id="UP000073492"/>
    </source>
</evidence>
<dbReference type="EMBL" id="LFZO01000321">
    <property type="protein sequence ID" value="KXT09623.1"/>
    <property type="molecule type" value="Genomic_DNA"/>
</dbReference>
<comment type="caution">
    <text evidence="3">The sequence shown here is derived from an EMBL/GenBank/DDBJ whole genome shotgun (WGS) entry which is preliminary data.</text>
</comment>
<keyword evidence="2" id="KW-1133">Transmembrane helix</keyword>
<evidence type="ECO:0000313" key="3">
    <source>
        <dbReference type="EMBL" id="KXT09623.1"/>
    </source>
</evidence>
<protein>
    <recommendedName>
        <fullName evidence="5">STE24 endopeptidase</fullName>
    </recommendedName>
</protein>
<accession>A0A139I4E5</accession>
<name>A0A139I4E5_9PEZI</name>
<dbReference type="Proteomes" id="UP000073492">
    <property type="component" value="Unassembled WGS sequence"/>
</dbReference>
<feature type="region of interest" description="Disordered" evidence="1">
    <location>
        <begin position="24"/>
        <end position="43"/>
    </location>
</feature>
<keyword evidence="2" id="KW-0472">Membrane</keyword>
<keyword evidence="4" id="KW-1185">Reference proteome</keyword>
<dbReference type="AlphaFoldDB" id="A0A139I4E5"/>
<evidence type="ECO:0000256" key="1">
    <source>
        <dbReference type="SAM" id="MobiDB-lite"/>
    </source>
</evidence>
<evidence type="ECO:0008006" key="5">
    <source>
        <dbReference type="Google" id="ProtNLM"/>
    </source>
</evidence>
<reference evidence="3 4" key="1">
    <citation type="submission" date="2015-07" db="EMBL/GenBank/DDBJ databases">
        <title>Comparative genomics of the Sigatoka disease complex on banana suggests a link between parallel evolutionary changes in Pseudocercospora fijiensis and Pseudocercospora eumusae and increased virulence on the banana host.</title>
        <authorList>
            <person name="Chang T.-C."/>
            <person name="Salvucci A."/>
            <person name="Crous P.W."/>
            <person name="Stergiopoulos I."/>
        </authorList>
    </citation>
    <scope>NUCLEOTIDE SEQUENCE [LARGE SCALE GENOMIC DNA]</scope>
    <source>
        <strain evidence="3 4">CBS 116634</strain>
    </source>
</reference>
<keyword evidence="2" id="KW-0812">Transmembrane</keyword>
<proteinExistence type="predicted"/>